<evidence type="ECO:0000256" key="25">
    <source>
        <dbReference type="PROSITE-ProRule" id="PRU00339"/>
    </source>
</evidence>
<keyword evidence="14" id="KW-0067">ATP-binding</keyword>
<dbReference type="STRING" id="6335.A0A0V1LJV6"/>
<dbReference type="SMART" id="SM01024">
    <property type="entry name" value="BCS1_N"/>
    <property type="match status" value="1"/>
</dbReference>
<feature type="transmembrane region" description="Helical" evidence="27">
    <location>
        <begin position="393"/>
        <end position="414"/>
    </location>
</feature>
<evidence type="ECO:0000259" key="29">
    <source>
        <dbReference type="PROSITE" id="PS51498"/>
    </source>
</evidence>
<dbReference type="GO" id="GO:0000813">
    <property type="term" value="C:ESCRT I complex"/>
    <property type="evidence" value="ECO:0007669"/>
    <property type="project" value="InterPro"/>
</dbReference>
<dbReference type="Gene3D" id="3.30.40.10">
    <property type="entry name" value="Zinc/RING finger domain, C3HC4 (zinc finger)"/>
    <property type="match status" value="1"/>
</dbReference>
<evidence type="ECO:0000256" key="26">
    <source>
        <dbReference type="SAM" id="MobiDB-lite"/>
    </source>
</evidence>
<dbReference type="PANTHER" id="PTHR16950">
    <property type="entry name" value="ZINC TRANSPORTER SLC39A7 HISTIDINE-RICH MEMBRANE PROTEIN KE4"/>
    <property type="match status" value="1"/>
</dbReference>
<evidence type="ECO:0000256" key="6">
    <source>
        <dbReference type="ARBA" id="ARBA00010432"/>
    </source>
</evidence>
<dbReference type="GO" id="GO:0031902">
    <property type="term" value="C:late endosome membrane"/>
    <property type="evidence" value="ECO:0007669"/>
    <property type="project" value="UniProtKB-SubCell"/>
</dbReference>
<dbReference type="InterPro" id="IPR045202">
    <property type="entry name" value="CHIP_RING-Ubox"/>
</dbReference>
<dbReference type="GO" id="GO:0005524">
    <property type="term" value="F:ATP binding"/>
    <property type="evidence" value="ECO:0007669"/>
    <property type="project" value="UniProtKB-KW"/>
</dbReference>
<feature type="chain" id="PRO_5006881938" description="E3 ubiquitin-protein ligase CHIP" evidence="28">
    <location>
        <begin position="25"/>
        <end position="1493"/>
    </location>
</feature>
<keyword evidence="11" id="KW-0967">Endosome</keyword>
<comment type="similarity">
    <text evidence="20">Belongs to the ZIP transporter (TC 2.A.5) family. KE4/Catsup subfamily.</text>
</comment>
<feature type="transmembrane region" description="Helical" evidence="27">
    <location>
        <begin position="220"/>
        <end position="241"/>
    </location>
</feature>
<evidence type="ECO:0000256" key="17">
    <source>
        <dbReference type="ARBA" id="ARBA00023128"/>
    </source>
</evidence>
<dbReference type="Pfam" id="PF00004">
    <property type="entry name" value="AAA"/>
    <property type="match status" value="1"/>
</dbReference>
<keyword evidence="16 27" id="KW-1133">Transmembrane helix</keyword>
<dbReference type="Gene3D" id="2.100.10.50">
    <property type="match status" value="1"/>
</dbReference>
<evidence type="ECO:0000256" key="11">
    <source>
        <dbReference type="ARBA" id="ARBA00022753"/>
    </source>
</evidence>
<dbReference type="Pfam" id="PF08740">
    <property type="entry name" value="BCS1_N"/>
    <property type="match status" value="1"/>
</dbReference>
<dbReference type="InterPro" id="IPR027417">
    <property type="entry name" value="P-loop_NTPase"/>
</dbReference>
<dbReference type="SUPFAM" id="SSF48452">
    <property type="entry name" value="TPR-like"/>
    <property type="match status" value="1"/>
</dbReference>
<feature type="signal peptide" evidence="28">
    <location>
        <begin position="1"/>
        <end position="24"/>
    </location>
</feature>
<sequence>MAVRFCIVALISSVFLMNFGVVLNHDSHVHHHHQHQEEAPHFKYTKEANDPQYNRQGVDQTVDDHHHHVDHSHSHDHDHDYHDHNHDHDHDHHDHSHSHDHDHHDHGHSHDHDHHDHSHDHGQGSGHHHHHHHHHAHGHGPHFHFHEEPGIVKYLQIGSLKWIRSIPFFDAALELIPKDPTTRLWFMAIGSTVAVSLAPFLILPFVPLTGGVMNESNENLLKVLLSFASGGLMGDAFLHLIPHALIARNAELAEGSHGHDMSVGLNVLYGITGFLIVEKLARLLKGDHDHSHNAEEISSDEEAEESTRKIVSGALYYYIADATEIREDLKIAGYLNLIADFAHNFTDGLAVGASYLISDMIGVITTITVILHEVPHEIGDFAILIRSGYSKPAAMILQLITALGAVLGCMVSLYSANSELLLEAAAASWVLPFTAGGFIYIATVSIIPELLDETSFWQTAKELAAMFVVVICVSDDVEASLIRRAVKLSMSATDFKQQGNRYFSAHLYDDAIRCYNRAIVLDPDNATYFTNRALCHLNLKRFENAAQDCRKALEMDRASVKASFFLGKALIHLEQFDEAAKVLLRALELAKSQNMNYGDEITSMYRTARRERFRLEEEKRIMQEISLQTYVVDLILRDKDEQIKKLKGCTDDPSKEELCEIETAAEERITQINNLFSQVDERRRKRDIPDYLCGKISFELMRDPVITPSGITYDRKDIMEHLHRVGHFDPVTRTALTADQLIPNLSMKEQYKGDTNENAKRWAPHHRLIKVGQCGKVGVMQNQSRLLMIIMNGLYLGTDPPITEIIFVADKSKAPPHYYVISKAEDDTSCEADLWKDSFFNFNRNYRYLCYSRSENASQASGMIIADVCLVNEKDKIPTNYAAVEWTYDSREKCLRRKRLCVRRVHRSVAIDAVCSIVLLAKSKAPPVGYFCAGDIEGFLLCYKFCAMYSRDRNSVVAAGLPYPENSSLISNLYPRVPQPNPQKTMSSEENYTSSKTSLRTAVLSPLQSQSGVEGVPFELHAKLKARFDLTSALKDLPPLPDSSNYLEAMCDYSSCVIAVRQHCYTWSKMMDYLSSLGSNPYFGAGFGLFGLGTLAAALRKGAQLGSMLFYRKCLISMEISSEDKAYSWLLHWINAYAASETQHVSVETIYQQSSGGKVSTRFRFVPGPGDHFIQYKGRWVRLHRDRDKQMVSLQHGSPFETVTLTTVGRNADFFSRMLDEARTMALEQMQSGTVVYQAVGHEWRQFGHPRRKRPLQSVILDEGIQEFLVTDVREFISTSSWYVDRGIPYRRGYLLYGPPGCGKSSFITALASELEYGICMLSLSEQTLTDDRLQHLLNVAPLETIILLEDVDAAFINREEQHPDMRVAYSGLTHVTFSGLLNAVDGVASSEARLLFMTTNYINRLDAALIRPGRVDVKQYVGYCSDYQLKTMFSRFYPNASPVQAVAFQRKVRDHYPTDSISAAQVQGYFLMHKYDAASAIENIDKLLKKQP</sequence>
<evidence type="ECO:0000256" key="2">
    <source>
        <dbReference type="ARBA" id="ARBA00004414"/>
    </source>
</evidence>
<reference evidence="31 32" key="1">
    <citation type="submission" date="2015-05" db="EMBL/GenBank/DDBJ databases">
        <title>Evolution of Trichinella species and genotypes.</title>
        <authorList>
            <person name="Korhonen P.K."/>
            <person name="Edoardo P."/>
            <person name="Giuseppe L.R."/>
            <person name="Gasser R.B."/>
        </authorList>
    </citation>
    <scope>NUCLEOTIDE SEQUENCE [LARGE SCALE GENOMIC DNA]</scope>
    <source>
        <strain evidence="31">ISS10</strain>
    </source>
</reference>
<dbReference type="SUPFAM" id="SSF57850">
    <property type="entry name" value="RING/U-box"/>
    <property type="match status" value="1"/>
</dbReference>
<evidence type="ECO:0000256" key="3">
    <source>
        <dbReference type="ARBA" id="ARBA00004434"/>
    </source>
</evidence>
<comment type="function">
    <text evidence="24">Component of the ESCRT-I complex, a regulator of vesicular trafficking process. Required for the sorting of endocytic ubiquitinated cargos into multivesicular bodies.</text>
</comment>
<keyword evidence="12" id="KW-0999">Mitochondrion inner membrane</keyword>
<evidence type="ECO:0000256" key="24">
    <source>
        <dbReference type="ARBA" id="ARBA00053101"/>
    </source>
</evidence>
<evidence type="ECO:0000313" key="31">
    <source>
        <dbReference type="EMBL" id="KRZ59816.1"/>
    </source>
</evidence>
<dbReference type="InterPro" id="IPR057495">
    <property type="entry name" value="AAA_lid_BCS1"/>
</dbReference>
<name>A0A0V1LJV6_9BILA</name>
<feature type="repeat" description="TPR" evidence="25">
    <location>
        <begin position="492"/>
        <end position="525"/>
    </location>
</feature>
<comment type="caution">
    <text evidence="31">The sequence shown here is derived from an EMBL/GenBank/DDBJ whole genome shotgun (WGS) entry which is preliminary data.</text>
</comment>
<gene>
    <name evidence="31" type="primary">bcs1l</name>
    <name evidence="31" type="ORF">T02_6000</name>
</gene>
<evidence type="ECO:0000256" key="1">
    <source>
        <dbReference type="ARBA" id="ARBA00004141"/>
    </source>
</evidence>
<evidence type="ECO:0000256" key="7">
    <source>
        <dbReference type="ARBA" id="ARBA00016942"/>
    </source>
</evidence>
<evidence type="ECO:0000256" key="21">
    <source>
        <dbReference type="ARBA" id="ARBA00044534"/>
    </source>
</evidence>
<dbReference type="InterPro" id="IPR041312">
    <property type="entry name" value="CHIP_TPR_N"/>
</dbReference>
<evidence type="ECO:0000256" key="23">
    <source>
        <dbReference type="ARBA" id="ARBA00048778"/>
    </source>
</evidence>
<keyword evidence="8" id="KW-0813">Transport</keyword>
<dbReference type="OrthoDB" id="10251412at2759"/>
<dbReference type="Gene3D" id="3.40.50.300">
    <property type="entry name" value="P-loop containing nucleotide triphosphate hydrolases"/>
    <property type="match status" value="1"/>
</dbReference>
<dbReference type="GO" id="GO:0005743">
    <property type="term" value="C:mitochondrial inner membrane"/>
    <property type="evidence" value="ECO:0007669"/>
    <property type="project" value="UniProtKB-SubCell"/>
</dbReference>
<dbReference type="Pfam" id="PF25426">
    <property type="entry name" value="AAA_lid_BCS1"/>
    <property type="match status" value="1"/>
</dbReference>
<dbReference type="Pfam" id="PF13181">
    <property type="entry name" value="TPR_8"/>
    <property type="match status" value="1"/>
</dbReference>
<dbReference type="InterPro" id="IPR011990">
    <property type="entry name" value="TPR-like_helical_dom_sf"/>
</dbReference>
<evidence type="ECO:0000256" key="20">
    <source>
        <dbReference type="ARBA" id="ARBA00038485"/>
    </source>
</evidence>
<keyword evidence="9 27" id="KW-0812">Transmembrane</keyword>
<evidence type="ECO:0000256" key="27">
    <source>
        <dbReference type="SAM" id="Phobius"/>
    </source>
</evidence>
<dbReference type="FunFam" id="3.30.40.10:FF:000124">
    <property type="entry name" value="STIP1 homology and U box-containing protein 1"/>
    <property type="match status" value="1"/>
</dbReference>
<dbReference type="CDD" id="cd19510">
    <property type="entry name" value="RecA-like_BCS1"/>
    <property type="match status" value="1"/>
</dbReference>
<comment type="catalytic activity">
    <reaction evidence="23">
        <text>ATP + H2O = ADP + phosphate + H(+)</text>
        <dbReference type="Rhea" id="RHEA:13065"/>
        <dbReference type="ChEBI" id="CHEBI:15377"/>
        <dbReference type="ChEBI" id="CHEBI:15378"/>
        <dbReference type="ChEBI" id="CHEBI:30616"/>
        <dbReference type="ChEBI" id="CHEBI:43474"/>
        <dbReference type="ChEBI" id="CHEBI:456216"/>
    </reaction>
    <physiologicalReaction direction="left-to-right" evidence="23">
        <dbReference type="Rhea" id="RHEA:13066"/>
    </physiologicalReaction>
</comment>
<feature type="transmembrane region" description="Helical" evidence="27">
    <location>
        <begin position="184"/>
        <end position="208"/>
    </location>
</feature>
<evidence type="ECO:0000256" key="8">
    <source>
        <dbReference type="ARBA" id="ARBA00022448"/>
    </source>
</evidence>
<dbReference type="CDD" id="cd16654">
    <property type="entry name" value="RING-Ubox_CHIP"/>
    <property type="match status" value="1"/>
</dbReference>
<evidence type="ECO:0000256" key="13">
    <source>
        <dbReference type="ARBA" id="ARBA00022801"/>
    </source>
</evidence>
<evidence type="ECO:0000256" key="9">
    <source>
        <dbReference type="ARBA" id="ARBA00022692"/>
    </source>
</evidence>
<dbReference type="Pfam" id="PF02535">
    <property type="entry name" value="Zip"/>
    <property type="match status" value="1"/>
</dbReference>
<dbReference type="GO" id="GO:0005385">
    <property type="term" value="F:zinc ion transmembrane transporter activity"/>
    <property type="evidence" value="ECO:0007669"/>
    <property type="project" value="TreeGrafter"/>
</dbReference>
<dbReference type="SUPFAM" id="SSF52540">
    <property type="entry name" value="P-loop containing nucleoside triphosphate hydrolases"/>
    <property type="match status" value="1"/>
</dbReference>
<dbReference type="EMBL" id="JYDW01000036">
    <property type="protein sequence ID" value="KRZ59816.1"/>
    <property type="molecule type" value="Genomic_DNA"/>
</dbReference>
<comment type="subcellular location">
    <subcellularLocation>
        <location evidence="4">Endosome membrane</location>
        <topology evidence="4">Peripheral membrane protein</topology>
    </subcellularLocation>
    <subcellularLocation>
        <location evidence="2">Late endosome membrane</location>
    </subcellularLocation>
    <subcellularLocation>
        <location evidence="1">Membrane</location>
        <topology evidence="1">Multi-pass membrane protein</topology>
    </subcellularLocation>
    <subcellularLocation>
        <location evidence="3">Mitochondrion inner membrane</location>
        <topology evidence="3">Single-pass membrane protein</topology>
    </subcellularLocation>
</comment>
<dbReference type="PROSITE" id="PS00674">
    <property type="entry name" value="AAA"/>
    <property type="match status" value="1"/>
</dbReference>
<evidence type="ECO:0000256" key="22">
    <source>
        <dbReference type="ARBA" id="ARBA00044543"/>
    </source>
</evidence>
<evidence type="ECO:0000313" key="32">
    <source>
        <dbReference type="Proteomes" id="UP000054721"/>
    </source>
</evidence>
<dbReference type="InterPro" id="IPR014851">
    <property type="entry name" value="BCS1_N"/>
</dbReference>
<dbReference type="GO" id="GO:0034551">
    <property type="term" value="P:mitochondrial respiratory chain complex III assembly"/>
    <property type="evidence" value="ECO:0007669"/>
    <property type="project" value="UniProtKB-ARBA"/>
</dbReference>
<keyword evidence="10" id="KW-0547">Nucleotide-binding</keyword>
<evidence type="ECO:0000259" key="30">
    <source>
        <dbReference type="PROSITE" id="PS51698"/>
    </source>
</evidence>
<evidence type="ECO:0000256" key="16">
    <source>
        <dbReference type="ARBA" id="ARBA00022989"/>
    </source>
</evidence>
<organism evidence="31 32">
    <name type="scientific">Trichinella nativa</name>
    <dbReference type="NCBI Taxonomy" id="6335"/>
    <lineage>
        <taxon>Eukaryota</taxon>
        <taxon>Metazoa</taxon>
        <taxon>Ecdysozoa</taxon>
        <taxon>Nematoda</taxon>
        <taxon>Enoplea</taxon>
        <taxon>Dorylaimia</taxon>
        <taxon>Trichinellida</taxon>
        <taxon>Trichinellidae</taxon>
        <taxon>Trichinella</taxon>
    </lineage>
</organism>
<feature type="region of interest" description="Disordered" evidence="26">
    <location>
        <begin position="65"/>
        <end position="143"/>
    </location>
</feature>
<dbReference type="Gene3D" id="1.25.40.10">
    <property type="entry name" value="Tetratricopeptide repeat domain"/>
    <property type="match status" value="1"/>
</dbReference>
<feature type="compositionally biased region" description="Basic and acidic residues" evidence="26">
    <location>
        <begin position="65"/>
        <end position="122"/>
    </location>
</feature>
<dbReference type="SMART" id="SM00028">
    <property type="entry name" value="TPR"/>
    <property type="match status" value="3"/>
</dbReference>
<dbReference type="GO" id="GO:0006882">
    <property type="term" value="P:intracellular zinc ion homeostasis"/>
    <property type="evidence" value="ECO:0007669"/>
    <property type="project" value="TreeGrafter"/>
</dbReference>
<dbReference type="InterPro" id="IPR023341">
    <property type="entry name" value="MABP"/>
</dbReference>
<comment type="similarity">
    <text evidence="5">Belongs to the AAA ATPase family. BCS1 subfamily.</text>
</comment>
<keyword evidence="17" id="KW-0496">Mitochondrion</keyword>
<dbReference type="SMART" id="SM00382">
    <property type="entry name" value="AAA"/>
    <property type="match status" value="1"/>
</dbReference>
<keyword evidence="18 27" id="KW-0472">Membrane</keyword>
<dbReference type="PANTHER" id="PTHR16950:SF25">
    <property type="entry name" value="ZINC TRANSPORTER SLC39A7"/>
    <property type="match status" value="1"/>
</dbReference>
<dbReference type="PROSITE" id="PS51698">
    <property type="entry name" value="U_BOX"/>
    <property type="match status" value="1"/>
</dbReference>
<feature type="compositionally biased region" description="Basic residues" evidence="26">
    <location>
        <begin position="126"/>
        <end position="143"/>
    </location>
</feature>
<feature type="domain" description="U-box" evidence="30">
    <location>
        <begin position="687"/>
        <end position="761"/>
    </location>
</feature>
<dbReference type="PROSITE" id="PS50005">
    <property type="entry name" value="TPR"/>
    <property type="match status" value="2"/>
</dbReference>
<dbReference type="InterPro" id="IPR018798">
    <property type="entry name" value="MVB12A/B"/>
</dbReference>
<evidence type="ECO:0000256" key="12">
    <source>
        <dbReference type="ARBA" id="ARBA00022792"/>
    </source>
</evidence>
<keyword evidence="13" id="KW-0378">Hydrolase</keyword>
<dbReference type="FunFam" id="2.100.10.50:FF:000002">
    <property type="entry name" value="Multivesicular body subunit 12B"/>
    <property type="match status" value="1"/>
</dbReference>
<feature type="repeat" description="TPR" evidence="25">
    <location>
        <begin position="560"/>
        <end position="593"/>
    </location>
</feature>
<keyword evidence="15" id="KW-0653">Protein transport</keyword>
<keyword evidence="32" id="KW-1185">Reference proteome</keyword>
<evidence type="ECO:0000256" key="10">
    <source>
        <dbReference type="ARBA" id="ARBA00022741"/>
    </source>
</evidence>
<keyword evidence="25" id="KW-0802">TPR repeat</keyword>
<dbReference type="GO" id="GO:0015031">
    <property type="term" value="P:protein transport"/>
    <property type="evidence" value="ECO:0007669"/>
    <property type="project" value="UniProtKB-KW"/>
</dbReference>
<dbReference type="InterPro" id="IPR003960">
    <property type="entry name" value="ATPase_AAA_CS"/>
</dbReference>
<evidence type="ECO:0000256" key="14">
    <source>
        <dbReference type="ARBA" id="ARBA00022840"/>
    </source>
</evidence>
<dbReference type="SMART" id="SM00504">
    <property type="entry name" value="Ubox"/>
    <property type="match status" value="1"/>
</dbReference>
<evidence type="ECO:0000256" key="4">
    <source>
        <dbReference type="ARBA" id="ARBA00004481"/>
    </source>
</evidence>
<dbReference type="InterPro" id="IPR003959">
    <property type="entry name" value="ATPase_AAA_core"/>
</dbReference>
<evidence type="ECO:0000256" key="28">
    <source>
        <dbReference type="SAM" id="SignalP"/>
    </source>
</evidence>
<evidence type="ECO:0000256" key="15">
    <source>
        <dbReference type="ARBA" id="ARBA00022927"/>
    </source>
</evidence>
<dbReference type="Pfam" id="PF18391">
    <property type="entry name" value="CHIP_TPR_N"/>
    <property type="match status" value="1"/>
</dbReference>
<dbReference type="Pfam" id="PF13432">
    <property type="entry name" value="TPR_16"/>
    <property type="match status" value="1"/>
</dbReference>
<dbReference type="GO" id="GO:0016887">
    <property type="term" value="F:ATP hydrolysis activity"/>
    <property type="evidence" value="ECO:0007669"/>
    <property type="project" value="InterPro"/>
</dbReference>
<evidence type="ECO:0000256" key="5">
    <source>
        <dbReference type="ARBA" id="ARBA00007448"/>
    </source>
</evidence>
<dbReference type="PROSITE" id="PS51498">
    <property type="entry name" value="MABP"/>
    <property type="match status" value="1"/>
</dbReference>
<dbReference type="Pfam" id="PF10240">
    <property type="entry name" value="DUF2464"/>
    <property type="match status" value="1"/>
</dbReference>
<evidence type="ECO:0000256" key="19">
    <source>
        <dbReference type="ARBA" id="ARBA00032816"/>
    </source>
</evidence>
<dbReference type="InterPro" id="IPR003613">
    <property type="entry name" value="Ubox_domain"/>
</dbReference>
<comment type="similarity">
    <text evidence="6">Belongs to the MVB12 family.</text>
</comment>
<dbReference type="Pfam" id="PF04564">
    <property type="entry name" value="U-box"/>
    <property type="match status" value="1"/>
</dbReference>
<dbReference type="GO" id="GO:0004842">
    <property type="term" value="F:ubiquitin-protein transferase activity"/>
    <property type="evidence" value="ECO:0007669"/>
    <property type="project" value="InterPro"/>
</dbReference>
<dbReference type="InterPro" id="IPR013083">
    <property type="entry name" value="Znf_RING/FYVE/PHD"/>
</dbReference>
<dbReference type="Gene3D" id="6.10.140.2020">
    <property type="match status" value="1"/>
</dbReference>
<keyword evidence="28" id="KW-0732">Signal</keyword>
<dbReference type="InterPro" id="IPR003689">
    <property type="entry name" value="ZIP"/>
</dbReference>
<dbReference type="Proteomes" id="UP000054721">
    <property type="component" value="Unassembled WGS sequence"/>
</dbReference>
<feature type="transmembrane region" description="Helical" evidence="27">
    <location>
        <begin position="426"/>
        <end position="451"/>
    </location>
</feature>
<dbReference type="GO" id="GO:0016567">
    <property type="term" value="P:protein ubiquitination"/>
    <property type="evidence" value="ECO:0007669"/>
    <property type="project" value="InterPro"/>
</dbReference>
<feature type="transmembrane region" description="Helical" evidence="27">
    <location>
        <begin position="261"/>
        <end position="277"/>
    </location>
</feature>
<protein>
    <recommendedName>
        <fullName evidence="21">E3 ubiquitin-protein ligase CHIP</fullName>
    </recommendedName>
    <alternativeName>
        <fullName evidence="19">BCS1-like protein</fullName>
    </alternativeName>
    <alternativeName>
        <fullName evidence="7">Mitochondrial chaperone BCS1</fullName>
    </alternativeName>
    <alternativeName>
        <fullName evidence="22">RING-type E3 ubiquitin transferase CHIP</fullName>
    </alternativeName>
</protein>
<accession>A0A0V1LJV6</accession>
<dbReference type="FunFam" id="3.40.50.300:FF:000768">
    <property type="entry name" value="Probable mitochondrial chaperone bcs1"/>
    <property type="match status" value="1"/>
</dbReference>
<proteinExistence type="inferred from homology"/>
<feature type="domain" description="MABP" evidence="29">
    <location>
        <begin position="799"/>
        <end position="947"/>
    </location>
</feature>
<dbReference type="InterPro" id="IPR019734">
    <property type="entry name" value="TPR_rpt"/>
</dbReference>
<evidence type="ECO:0000256" key="18">
    <source>
        <dbReference type="ARBA" id="ARBA00023136"/>
    </source>
</evidence>
<dbReference type="InterPro" id="IPR003593">
    <property type="entry name" value="AAA+_ATPase"/>
</dbReference>